<evidence type="ECO:0000313" key="1">
    <source>
        <dbReference type="EMBL" id="RZS95137.1"/>
    </source>
</evidence>
<dbReference type="OrthoDB" id="9806610at2"/>
<dbReference type="AlphaFoldDB" id="A0A4Q7P5W0"/>
<proteinExistence type="predicted"/>
<organism evidence="1 2">
    <name type="scientific">Cecembia calidifontis</name>
    <dbReference type="NCBI Taxonomy" id="1187080"/>
    <lineage>
        <taxon>Bacteria</taxon>
        <taxon>Pseudomonadati</taxon>
        <taxon>Bacteroidota</taxon>
        <taxon>Cytophagia</taxon>
        <taxon>Cytophagales</taxon>
        <taxon>Cyclobacteriaceae</taxon>
        <taxon>Cecembia</taxon>
    </lineage>
</organism>
<protein>
    <submittedName>
        <fullName evidence="1">Putative zinc-or iron-chelating protein</fullName>
    </submittedName>
</protein>
<dbReference type="InterPro" id="IPR005358">
    <property type="entry name" value="Puta_zinc/iron-chelating_dom"/>
</dbReference>
<accession>A0A4Q7P5W0</accession>
<dbReference type="Proteomes" id="UP000292209">
    <property type="component" value="Unassembled WGS sequence"/>
</dbReference>
<gene>
    <name evidence="1" type="ORF">BC751_0653</name>
</gene>
<comment type="caution">
    <text evidence="1">The sequence shown here is derived from an EMBL/GenBank/DDBJ whole genome shotgun (WGS) entry which is preliminary data.</text>
</comment>
<sequence length="203" mass="23052">MNLQEKSQEVRRVFDELDVETKAFLEASKLTCIPGCGFCCSNPKVNASVLEFLPLAFDLYDKGKAEKALEMLESKDEESFCIIYKSMSLDNTKGFCSDYTNRGLICRLFSSSSRKNKEGKKEIITCKKIKEGKKSEFEAASKSINEDLPIPLNSGIYNQLYNIDFQLTAQQLPINQAIKKAIEVVLTYKFYTENQEPEASENF</sequence>
<keyword evidence="2" id="KW-1185">Reference proteome</keyword>
<name>A0A4Q7P5W0_9BACT</name>
<dbReference type="RefSeq" id="WP_130274287.1">
    <property type="nucleotide sequence ID" value="NZ_SGXG01000001.1"/>
</dbReference>
<evidence type="ECO:0000313" key="2">
    <source>
        <dbReference type="Proteomes" id="UP000292209"/>
    </source>
</evidence>
<dbReference type="EMBL" id="SGXG01000001">
    <property type="protein sequence ID" value="RZS95137.1"/>
    <property type="molecule type" value="Genomic_DNA"/>
</dbReference>
<reference evidence="1 2" key="1">
    <citation type="submission" date="2019-02" db="EMBL/GenBank/DDBJ databases">
        <title>Genomic Encyclopedia of Archaeal and Bacterial Type Strains, Phase II (KMG-II): from individual species to whole genera.</title>
        <authorList>
            <person name="Goeker M."/>
        </authorList>
    </citation>
    <scope>NUCLEOTIDE SEQUENCE [LARGE SCALE GENOMIC DNA]</scope>
    <source>
        <strain evidence="1 2">DSM 21411</strain>
    </source>
</reference>
<dbReference type="Pfam" id="PF03692">
    <property type="entry name" value="CxxCxxCC"/>
    <property type="match status" value="1"/>
</dbReference>